<dbReference type="EMBL" id="JBHLUH010000073">
    <property type="protein sequence ID" value="MFC0532626.1"/>
    <property type="molecule type" value="Genomic_DNA"/>
</dbReference>
<reference evidence="3 4" key="1">
    <citation type="submission" date="2024-09" db="EMBL/GenBank/DDBJ databases">
        <authorList>
            <person name="Sun Q."/>
            <person name="Mori K."/>
        </authorList>
    </citation>
    <scope>NUCLEOTIDE SEQUENCE [LARGE SCALE GENOMIC DNA]</scope>
    <source>
        <strain evidence="3 4">TBRC 3947</strain>
    </source>
</reference>
<dbReference type="PANTHER" id="PTHR42964:SF1">
    <property type="entry name" value="POLYKETIDE BIOSYNTHESIS ENOYL-COA HYDRATASE PKSH-RELATED"/>
    <property type="match status" value="1"/>
</dbReference>
<comment type="caution">
    <text evidence="3">The sequence shown here is derived from an EMBL/GenBank/DDBJ whole genome shotgun (WGS) entry which is preliminary data.</text>
</comment>
<feature type="region of interest" description="Disordered" evidence="2">
    <location>
        <begin position="79"/>
        <end position="109"/>
    </location>
</feature>
<dbReference type="RefSeq" id="WP_377259014.1">
    <property type="nucleotide sequence ID" value="NZ_JBHLUH010000073.1"/>
</dbReference>
<evidence type="ECO:0000256" key="2">
    <source>
        <dbReference type="SAM" id="MobiDB-lite"/>
    </source>
</evidence>
<dbReference type="Gene3D" id="1.10.12.10">
    <property type="entry name" value="Lyase 2-enoyl-coa Hydratase, Chain A, domain 2"/>
    <property type="match status" value="1"/>
</dbReference>
<evidence type="ECO:0000313" key="4">
    <source>
        <dbReference type="Proteomes" id="UP001589867"/>
    </source>
</evidence>
<dbReference type="InterPro" id="IPR051683">
    <property type="entry name" value="Enoyl-CoA_Hydratase/Isomerase"/>
</dbReference>
<name>A0ABV6MD29_9ACTN</name>
<evidence type="ECO:0000256" key="1">
    <source>
        <dbReference type="ARBA" id="ARBA00005254"/>
    </source>
</evidence>
<dbReference type="Gene3D" id="3.90.226.10">
    <property type="entry name" value="2-enoyl-CoA Hydratase, Chain A, domain 1"/>
    <property type="match status" value="1"/>
</dbReference>
<evidence type="ECO:0000313" key="3">
    <source>
        <dbReference type="EMBL" id="MFC0532626.1"/>
    </source>
</evidence>
<dbReference type="PANTHER" id="PTHR42964">
    <property type="entry name" value="ENOYL-COA HYDRATASE"/>
    <property type="match status" value="1"/>
</dbReference>
<comment type="similarity">
    <text evidence="1">Belongs to the enoyl-CoA hydratase/isomerase family.</text>
</comment>
<keyword evidence="4" id="KW-1185">Reference proteome</keyword>
<dbReference type="Pfam" id="PF00378">
    <property type="entry name" value="ECH_1"/>
    <property type="match status" value="2"/>
</dbReference>
<dbReference type="InterPro" id="IPR029045">
    <property type="entry name" value="ClpP/crotonase-like_dom_sf"/>
</dbReference>
<sequence length="295" mass="30484">MSERSERSNRLVRVEIGQGVATLTLDSPHNRNALSTPLMTELLEALAAAEGDESVRVVVLSHTGPVFCSGADLKETAEATAPEAGDHQDGPSRPPGPARAERAPTGTASGRIPVGMLGDVLAAIWECPKPVVARVGGPARAGGLGLVAAADIAICAEEATFAFSEVRLGVVPAVISATVLPRLTPRAAAELFLTGDTFDGRRAAQIGLVSAAAPAEALDATVASYCGALVLGGPEALAGTKGILHRRSTATVREELAELSALSVGYFQSEEGREGVRAFREKRHASWVPEGSRRG</sequence>
<proteinExistence type="inferred from homology"/>
<protein>
    <submittedName>
        <fullName evidence="3">Enoyl-CoA hydratase-related protein</fullName>
    </submittedName>
</protein>
<dbReference type="Proteomes" id="UP001589867">
    <property type="component" value="Unassembled WGS sequence"/>
</dbReference>
<organism evidence="3 4">
    <name type="scientific">Phytohabitans kaempferiae</name>
    <dbReference type="NCBI Taxonomy" id="1620943"/>
    <lineage>
        <taxon>Bacteria</taxon>
        <taxon>Bacillati</taxon>
        <taxon>Actinomycetota</taxon>
        <taxon>Actinomycetes</taxon>
        <taxon>Micromonosporales</taxon>
        <taxon>Micromonosporaceae</taxon>
    </lineage>
</organism>
<dbReference type="InterPro" id="IPR001753">
    <property type="entry name" value="Enoyl-CoA_hydra/iso"/>
</dbReference>
<dbReference type="SUPFAM" id="SSF52096">
    <property type="entry name" value="ClpP/crotonase"/>
    <property type="match status" value="1"/>
</dbReference>
<gene>
    <name evidence="3" type="ORF">ACFFIA_33895</name>
</gene>
<dbReference type="InterPro" id="IPR014748">
    <property type="entry name" value="Enoyl-CoA_hydra_C"/>
</dbReference>
<accession>A0ABV6MD29</accession>
<dbReference type="CDD" id="cd06558">
    <property type="entry name" value="crotonase-like"/>
    <property type="match status" value="1"/>
</dbReference>